<keyword evidence="6" id="KW-1185">Reference proteome</keyword>
<feature type="transmembrane region" description="Helical" evidence="1">
    <location>
        <begin position="363"/>
        <end position="382"/>
    </location>
</feature>
<reference evidence="3 6" key="3">
    <citation type="submission" date="2023-07" db="EMBL/GenBank/DDBJ databases">
        <title>Genome content predicts the carbon catabolic preferences of heterotrophic bacteria.</title>
        <authorList>
            <person name="Gralka M."/>
        </authorList>
    </citation>
    <scope>NUCLEOTIDE SEQUENCE [LARGE SCALE GENOMIC DNA]</scope>
    <source>
        <strain evidence="3 6">4G03</strain>
    </source>
</reference>
<reference evidence="4 5" key="1">
    <citation type="journal article" date="2016" name="Nat. Commun.">
        <title>Microbial interactions lead to rapid micro-scale successions on model marine particles.</title>
        <authorList>
            <person name="Datta M.S."/>
            <person name="Sliwerska E."/>
            <person name="Gore J."/>
            <person name="Polz M.F."/>
            <person name="Cordero O.X."/>
        </authorList>
    </citation>
    <scope>NUCLEOTIDE SEQUENCE [LARGE SCALE GENOMIC DNA]</scope>
    <source>
        <strain evidence="4 5">4G03</strain>
    </source>
</reference>
<comment type="caution">
    <text evidence="4">The sequence shown here is derived from an EMBL/GenBank/DDBJ whole genome shotgun (WGS) entry which is preliminary data.</text>
</comment>
<feature type="transmembrane region" description="Helical" evidence="1">
    <location>
        <begin position="431"/>
        <end position="450"/>
    </location>
</feature>
<name>A0A2G1BW03_9FLAO</name>
<feature type="transmembrane region" description="Helical" evidence="1">
    <location>
        <begin position="513"/>
        <end position="532"/>
    </location>
</feature>
<dbReference type="InterPro" id="IPR045175">
    <property type="entry name" value="M28_fam"/>
</dbReference>
<feature type="transmembrane region" description="Helical" evidence="1">
    <location>
        <begin position="484"/>
        <end position="507"/>
    </location>
</feature>
<dbReference type="SUPFAM" id="SSF53187">
    <property type="entry name" value="Zn-dependent exopeptidases"/>
    <property type="match status" value="1"/>
</dbReference>
<evidence type="ECO:0000313" key="6">
    <source>
        <dbReference type="Proteomes" id="UP001242342"/>
    </source>
</evidence>
<proteinExistence type="predicted"/>
<gene>
    <name evidence="4" type="ORF">CSC81_07470</name>
    <name evidence="3" type="ORF">Q8W23_02255</name>
</gene>
<dbReference type="GO" id="GO:0008235">
    <property type="term" value="F:metalloexopeptidase activity"/>
    <property type="evidence" value="ECO:0007669"/>
    <property type="project" value="InterPro"/>
</dbReference>
<feature type="transmembrane region" description="Helical" evidence="1">
    <location>
        <begin position="330"/>
        <end position="351"/>
    </location>
</feature>
<feature type="transmembrane region" description="Helical" evidence="1">
    <location>
        <begin position="539"/>
        <end position="557"/>
    </location>
</feature>
<dbReference type="InterPro" id="IPR007484">
    <property type="entry name" value="Peptidase_M28"/>
</dbReference>
<dbReference type="Pfam" id="PF04389">
    <property type="entry name" value="Peptidase_M28"/>
    <property type="match status" value="1"/>
</dbReference>
<dbReference type="PANTHER" id="PTHR12147:SF26">
    <property type="entry name" value="PEPTIDASE M28 DOMAIN-CONTAINING PROTEIN"/>
    <property type="match status" value="1"/>
</dbReference>
<evidence type="ECO:0000259" key="2">
    <source>
        <dbReference type="Pfam" id="PF04389"/>
    </source>
</evidence>
<protein>
    <submittedName>
        <fullName evidence="3">M20/M25/M40 family metallo-hydrolase</fullName>
    </submittedName>
    <submittedName>
        <fullName evidence="4">Peptidase M28</fullName>
    </submittedName>
</protein>
<dbReference type="PANTHER" id="PTHR12147">
    <property type="entry name" value="METALLOPEPTIDASE M28 FAMILY MEMBER"/>
    <property type="match status" value="1"/>
</dbReference>
<dbReference type="EMBL" id="PDUU01000004">
    <property type="protein sequence ID" value="PHN98232.1"/>
    <property type="molecule type" value="Genomic_DNA"/>
</dbReference>
<evidence type="ECO:0000256" key="1">
    <source>
        <dbReference type="SAM" id="Phobius"/>
    </source>
</evidence>
<dbReference type="Proteomes" id="UP001242342">
    <property type="component" value="Unassembled WGS sequence"/>
</dbReference>
<dbReference type="Proteomes" id="UP000222163">
    <property type="component" value="Unassembled WGS sequence"/>
</dbReference>
<feature type="domain" description="Peptidase M28" evidence="2">
    <location>
        <begin position="102"/>
        <end position="291"/>
    </location>
</feature>
<sequence length="766" mass="86770">MKSSRNYLAVLIIILTVYWSFNDITPSVTSSKKEISATEFSIDNALYHLKNISQKPHHTGSEEHKKVQDYLVKELKKLNLEPEIQYQTAINKKWRAATTTENIIARIKGTEDGKALLLLTHYDSNPHSSLGASDAGSGVVTILEGIRAYLATNKEPKNDIIILFSDAEELGLLGAQAFVENHPWAKDVGLVLNFEARGSGGSSYMLMETNGKNKTLLTEFLNANPNYPAANSLMYGVYKKLPNDTDLTVFREKGNINGFNFAFIDDHFDYHTEQDSYERLNRETLLHQADYFTTSLNYFANADLTNLNSDTDYIYVNFPFTKLLTYPFSWVLPMLIIAFLLFIALIVVGIYKKKMTVIGVLKGFIPYILSLVLCIGISYGLWQLLLIIHPQYTDMLHGFTYNGYQYIIAFVLLNLWILFKVYNKLKEAKAIDLLVAPITFGLFINVIIYMNLPGAGFFIIPVFASLLILAILLFMNINKASRATLFAIISIPTVYMIAPMIQLFPVALGLKTLFISAVLLVFIFGLMLPVFYQEKTKNGWQMLTGFLALLFFGYATFNSGFSIEKKKPNSLVFIQNSDTNTSYWASHNKTLDGYTKQYFSDDSKQGGADLIAGKSKYNTSFNYYQKAENKNIRISNIKINQDTIINNQRSISFTITPTRNIDKYELYTNTQIELTNFTVNGTLYDKGEAFTADKGTLLIYQMANTDKDLTISFTIDKNTEPDIVINEISNDLLSHPKFTIRPRSEIMMPMPFVVNDAIICTRKLKL</sequence>
<keyword evidence="1" id="KW-1133">Transmembrane helix</keyword>
<dbReference type="EMBL" id="JAUYVU010000001">
    <property type="protein sequence ID" value="MDP2540287.1"/>
    <property type="molecule type" value="Genomic_DNA"/>
</dbReference>
<evidence type="ECO:0000313" key="5">
    <source>
        <dbReference type="Proteomes" id="UP000222163"/>
    </source>
</evidence>
<dbReference type="AlphaFoldDB" id="A0A2G1BW03"/>
<evidence type="ECO:0000313" key="3">
    <source>
        <dbReference type="EMBL" id="MDP2540287.1"/>
    </source>
</evidence>
<dbReference type="RefSeq" id="WP_099215133.1">
    <property type="nucleotide sequence ID" value="NZ_JAUYVU010000001.1"/>
</dbReference>
<keyword evidence="1" id="KW-0472">Membrane</keyword>
<organism evidence="4 5">
    <name type="scientific">Tenacibaculum discolor</name>
    <dbReference type="NCBI Taxonomy" id="361581"/>
    <lineage>
        <taxon>Bacteria</taxon>
        <taxon>Pseudomonadati</taxon>
        <taxon>Bacteroidota</taxon>
        <taxon>Flavobacteriia</taxon>
        <taxon>Flavobacteriales</taxon>
        <taxon>Flavobacteriaceae</taxon>
        <taxon>Tenacibaculum</taxon>
    </lineage>
</organism>
<feature type="transmembrane region" description="Helical" evidence="1">
    <location>
        <begin position="456"/>
        <end position="477"/>
    </location>
</feature>
<keyword evidence="1" id="KW-0812">Transmembrane</keyword>
<evidence type="ECO:0000313" key="4">
    <source>
        <dbReference type="EMBL" id="PHN98232.1"/>
    </source>
</evidence>
<feature type="transmembrane region" description="Helical" evidence="1">
    <location>
        <begin position="402"/>
        <end position="419"/>
    </location>
</feature>
<dbReference type="Gene3D" id="3.40.630.10">
    <property type="entry name" value="Zn peptidases"/>
    <property type="match status" value="1"/>
</dbReference>
<accession>A0A2G1BW03</accession>
<reference evidence="4" key="2">
    <citation type="submission" date="2017-10" db="EMBL/GenBank/DDBJ databases">
        <authorList>
            <person name="Enke T.N."/>
            <person name="Cordero O.X."/>
        </authorList>
    </citation>
    <scope>NUCLEOTIDE SEQUENCE</scope>
    <source>
        <strain evidence="4">4G03</strain>
    </source>
</reference>
<dbReference type="GO" id="GO:0006508">
    <property type="term" value="P:proteolysis"/>
    <property type="evidence" value="ECO:0007669"/>
    <property type="project" value="InterPro"/>
</dbReference>